<dbReference type="AlphaFoldDB" id="A0A7Z1AZW2"/>
<gene>
    <name evidence="2" type="ORF">BLA60_11965</name>
</gene>
<feature type="domain" description="PE" evidence="1">
    <location>
        <begin position="15"/>
        <end position="105"/>
    </location>
</feature>
<dbReference type="RefSeq" id="WP_075132878.1">
    <property type="nucleotide sequence ID" value="NZ_MSIF01000004.1"/>
</dbReference>
<protein>
    <recommendedName>
        <fullName evidence="1">PE domain-containing protein</fullName>
    </recommendedName>
</protein>
<keyword evidence="3" id="KW-1185">Reference proteome</keyword>
<comment type="caution">
    <text evidence="2">The sequence shown here is derived from an EMBL/GenBank/DDBJ whole genome shotgun (WGS) entry which is preliminary data.</text>
</comment>
<dbReference type="OrthoDB" id="3704537at2"/>
<reference evidence="2 3" key="1">
    <citation type="submission" date="2016-12" db="EMBL/GenBank/DDBJ databases">
        <title>The draft genome sequence of Actinophytocola xinjiangensis.</title>
        <authorList>
            <person name="Wang W."/>
            <person name="Yuan L."/>
        </authorList>
    </citation>
    <scope>NUCLEOTIDE SEQUENCE [LARGE SCALE GENOMIC DNA]</scope>
    <source>
        <strain evidence="2 3">CGMCC 4.4663</strain>
    </source>
</reference>
<evidence type="ECO:0000313" key="3">
    <source>
        <dbReference type="Proteomes" id="UP000185696"/>
    </source>
</evidence>
<dbReference type="EMBL" id="MSIF01000004">
    <property type="protein sequence ID" value="OLF11643.1"/>
    <property type="molecule type" value="Genomic_DNA"/>
</dbReference>
<organism evidence="2 3">
    <name type="scientific">Actinophytocola xinjiangensis</name>
    <dbReference type="NCBI Taxonomy" id="485602"/>
    <lineage>
        <taxon>Bacteria</taxon>
        <taxon>Bacillati</taxon>
        <taxon>Actinomycetota</taxon>
        <taxon>Actinomycetes</taxon>
        <taxon>Pseudonocardiales</taxon>
        <taxon>Pseudonocardiaceae</taxon>
    </lineage>
</organism>
<dbReference type="InterPro" id="IPR000084">
    <property type="entry name" value="PE-PGRS_N"/>
</dbReference>
<dbReference type="Proteomes" id="UP000185696">
    <property type="component" value="Unassembled WGS sequence"/>
</dbReference>
<name>A0A7Z1AZW2_9PSEU</name>
<dbReference type="Pfam" id="PF00934">
    <property type="entry name" value="PE"/>
    <property type="match status" value="1"/>
</dbReference>
<sequence length="114" mass="12689">MSIDNTANPTGPARMIVAPEKLLHLKQGFEDERDRIANWLRENWMDLRHVDPPGSDPSSKDTMALMSQNGAEAVNAITSYVDRLTNIVNNLHDDAVSYGLIEDDNAHGFRQGLT</sequence>
<proteinExistence type="predicted"/>
<accession>A0A7Z1AZW2</accession>
<evidence type="ECO:0000313" key="2">
    <source>
        <dbReference type="EMBL" id="OLF11643.1"/>
    </source>
</evidence>
<evidence type="ECO:0000259" key="1">
    <source>
        <dbReference type="Pfam" id="PF00934"/>
    </source>
</evidence>